<keyword evidence="2" id="KW-1185">Reference proteome</keyword>
<sequence length="388" mass="41703">MTILLIAVIYLAFISLGLPDSLLGSAWPSMFEEMDSTITGAGTLAMLISACTIVSSLAADRVIHRFGTARVTTVSVAMTAAALFGFSFSTSYWQLVLWCIPYGLGAGAVDSALNNYVALHYSSRHMSWLHCMWGIGATVGPMIMGLCLNSGSRWPAGYRVIGIIQIVLTVILVFSMPLWKKESGSAEDEKNRNVLSLRKAVSLPGAKEILIAFFCYCGLETSTGLWAASWLVTVKGVSTAEAASLAALFYLGITFGRGISGFIAEKLGDQNMIRLGQGLAGVGVLILLLVPDVTMAKIGLVMIGLGCAPIYPSIIHSTPDRFGKENSQSLVGIQMASAYLGSTFAPKIFGLISDWAGMRWYPVYLVCFVLLMVVMTEITVKYLKKRVA</sequence>
<evidence type="ECO:0000313" key="2">
    <source>
        <dbReference type="Proteomes" id="UP000682782"/>
    </source>
</evidence>
<dbReference type="Proteomes" id="UP000682782">
    <property type="component" value="Chromosome"/>
</dbReference>
<organism evidence="1 2">
    <name type="scientific">Aristaeella hokkaidonensis</name>
    <dbReference type="NCBI Taxonomy" id="3046382"/>
    <lineage>
        <taxon>Bacteria</taxon>
        <taxon>Bacillati</taxon>
        <taxon>Bacillota</taxon>
        <taxon>Clostridia</taxon>
        <taxon>Eubacteriales</taxon>
        <taxon>Aristaeellaceae</taxon>
        <taxon>Aristaeella</taxon>
    </lineage>
</organism>
<dbReference type="EMBL" id="CP068393">
    <property type="protein sequence ID" value="QUC66342.1"/>
    <property type="molecule type" value="Genomic_DNA"/>
</dbReference>
<name>A0AC61MV70_9FIRM</name>
<protein>
    <submittedName>
        <fullName evidence="1">MFS transporter</fullName>
    </submittedName>
</protein>
<accession>A0AC61MV70</accession>
<proteinExistence type="predicted"/>
<gene>
    <name evidence="1" type="ORF">JYE49_10785</name>
</gene>
<evidence type="ECO:0000313" key="1">
    <source>
        <dbReference type="EMBL" id="QUC66342.1"/>
    </source>
</evidence>
<reference evidence="1" key="1">
    <citation type="submission" date="2021-01" db="EMBL/GenBank/DDBJ databases">
        <title>Complete genome sequence of Clostridiales bacterium R-7.</title>
        <authorList>
            <person name="Mahoney-Kurpe S.C."/>
            <person name="Palevich N."/>
            <person name="Koike S."/>
            <person name="Moon C.D."/>
            <person name="Attwood G.T."/>
        </authorList>
    </citation>
    <scope>NUCLEOTIDE SEQUENCE</scope>
    <source>
        <strain evidence="1">R-7</strain>
    </source>
</reference>